<keyword evidence="11" id="KW-0479">Metal-binding</keyword>
<feature type="transmembrane region" description="Helical" evidence="16">
    <location>
        <begin position="99"/>
        <end position="119"/>
    </location>
</feature>
<dbReference type="SUPFAM" id="SSF81343">
    <property type="entry name" value="Fumarate reductase respiratory complex transmembrane subunits"/>
    <property type="match status" value="1"/>
</dbReference>
<evidence type="ECO:0000256" key="3">
    <source>
        <dbReference type="ARBA" id="ARBA00004141"/>
    </source>
</evidence>
<sequence>MRYLTDRKRAEGLGAAKAGTHHHWSMNVSGVGLTLLVPFFVFFIGTSLGASHDEVIATFSRPFPAVVALLTIAAGMLHFRRGAQMLIEDYCDGMTRKALLWGATCLSYAVMAAGMYAVVRIAI</sequence>
<dbReference type="EMBL" id="JAESJJ010000009">
    <property type="protein sequence ID" value="MBL3608957.1"/>
    <property type="molecule type" value="Genomic_DNA"/>
</dbReference>
<dbReference type="AlphaFoldDB" id="A0A0D6AYB4"/>
<keyword evidence="8" id="KW-0816">Tricarboxylic acid cycle</keyword>
<evidence type="ECO:0000313" key="19">
    <source>
        <dbReference type="Proteomes" id="UP000064912"/>
    </source>
</evidence>
<dbReference type="GO" id="GO:0046872">
    <property type="term" value="F:metal ion binding"/>
    <property type="evidence" value="ECO:0007669"/>
    <property type="project" value="UniProtKB-KW"/>
</dbReference>
<dbReference type="InterPro" id="IPR034804">
    <property type="entry name" value="SQR/QFR_C/D"/>
</dbReference>
<keyword evidence="13 16" id="KW-1133">Transmembrane helix</keyword>
<evidence type="ECO:0000256" key="13">
    <source>
        <dbReference type="ARBA" id="ARBA00022989"/>
    </source>
</evidence>
<keyword evidence="7" id="KW-0813">Transport</keyword>
<evidence type="ECO:0000256" key="8">
    <source>
        <dbReference type="ARBA" id="ARBA00022532"/>
    </source>
</evidence>
<evidence type="ECO:0000256" key="11">
    <source>
        <dbReference type="ARBA" id="ARBA00022723"/>
    </source>
</evidence>
<dbReference type="OrthoDB" id="9809280at2"/>
<evidence type="ECO:0000256" key="10">
    <source>
        <dbReference type="ARBA" id="ARBA00022692"/>
    </source>
</evidence>
<feature type="transmembrane region" description="Helical" evidence="16">
    <location>
        <begin position="31"/>
        <end position="50"/>
    </location>
</feature>
<accession>A0A0D6AYB4</accession>
<dbReference type="GO" id="GO:0016020">
    <property type="term" value="C:membrane"/>
    <property type="evidence" value="ECO:0007669"/>
    <property type="project" value="UniProtKB-SubCell"/>
</dbReference>
<dbReference type="UniPathway" id="UPA00223"/>
<dbReference type="GO" id="GO:0006099">
    <property type="term" value="P:tricarboxylic acid cycle"/>
    <property type="evidence" value="ECO:0007669"/>
    <property type="project" value="UniProtKB-UniPathway"/>
</dbReference>
<dbReference type="NCBIfam" id="TIGR02968">
    <property type="entry name" value="succ_dehyd_anc"/>
    <property type="match status" value="1"/>
</dbReference>
<protein>
    <recommendedName>
        <fullName evidence="6">Succinate dehydrogenase hydrophobic membrane anchor subunit</fullName>
    </recommendedName>
</protein>
<dbReference type="GeneID" id="93541181"/>
<dbReference type="KEGG" id="rsu:NHU_00730"/>
<dbReference type="CDD" id="cd03495">
    <property type="entry name" value="SQR_TypeC_SdhD_like"/>
    <property type="match status" value="1"/>
</dbReference>
<gene>
    <name evidence="18" type="primary">sdhD</name>
    <name evidence="18" type="ORF">JMM60_09110</name>
    <name evidence="17" type="ORF">NHU_00730</name>
</gene>
<dbReference type="RefSeq" id="WP_042464216.1">
    <property type="nucleotide sequence ID" value="NZ_CP015421.1"/>
</dbReference>
<dbReference type="eggNOG" id="COG2142">
    <property type="taxonomic scope" value="Bacteria"/>
</dbReference>
<keyword evidence="9" id="KW-0349">Heme</keyword>
<reference evidence="17 19" key="1">
    <citation type="submission" date="2015-02" db="EMBL/GenBank/DDBJ databases">
        <title>Genome sequene of Rhodovulum sulfidophilum DSM 2351.</title>
        <authorList>
            <person name="Nagao N."/>
        </authorList>
    </citation>
    <scope>NUCLEOTIDE SEQUENCE [LARGE SCALE GENOMIC DNA]</scope>
    <source>
        <strain evidence="17 19">DSM 2351</strain>
    </source>
</reference>
<dbReference type="Gene3D" id="1.20.1300.10">
    <property type="entry name" value="Fumarate reductase/succinate dehydrogenase, transmembrane subunit"/>
    <property type="match status" value="1"/>
</dbReference>
<reference evidence="18 20" key="2">
    <citation type="submission" date="2021-01" db="EMBL/GenBank/DDBJ databases">
        <title>Draft genomes of Rhodovulum sulfidophilum.</title>
        <authorList>
            <person name="Guzman M.S."/>
        </authorList>
    </citation>
    <scope>NUCLEOTIDE SEQUENCE [LARGE SCALE GENOMIC DNA]</scope>
    <source>
        <strain evidence="18 20">AB35</strain>
    </source>
</reference>
<dbReference type="Proteomes" id="UP000604473">
    <property type="component" value="Unassembled WGS sequence"/>
</dbReference>
<feature type="transmembrane region" description="Helical" evidence="16">
    <location>
        <begin position="62"/>
        <end position="79"/>
    </location>
</feature>
<evidence type="ECO:0000256" key="12">
    <source>
        <dbReference type="ARBA" id="ARBA00022982"/>
    </source>
</evidence>
<dbReference type="InterPro" id="IPR014312">
    <property type="entry name" value="Succ_DH_anchor"/>
</dbReference>
<evidence type="ECO:0000256" key="16">
    <source>
        <dbReference type="SAM" id="Phobius"/>
    </source>
</evidence>
<evidence type="ECO:0000256" key="15">
    <source>
        <dbReference type="ARBA" id="ARBA00023136"/>
    </source>
</evidence>
<evidence type="ECO:0000256" key="7">
    <source>
        <dbReference type="ARBA" id="ARBA00022448"/>
    </source>
</evidence>
<dbReference type="GO" id="GO:0020037">
    <property type="term" value="F:heme binding"/>
    <property type="evidence" value="ECO:0007669"/>
    <property type="project" value="InterPro"/>
</dbReference>
<comment type="function">
    <text evidence="2">Membrane-anchoring subunit of succinate dehydrogenase (SDH).</text>
</comment>
<evidence type="ECO:0000313" key="18">
    <source>
        <dbReference type="EMBL" id="MBL3608957.1"/>
    </source>
</evidence>
<evidence type="ECO:0000256" key="6">
    <source>
        <dbReference type="ARBA" id="ARBA00019425"/>
    </source>
</evidence>
<name>A0A0D6AYB4_RHOSU</name>
<evidence type="ECO:0000313" key="17">
    <source>
        <dbReference type="EMBL" id="BAQ67898.1"/>
    </source>
</evidence>
<evidence type="ECO:0000256" key="2">
    <source>
        <dbReference type="ARBA" id="ARBA00004050"/>
    </source>
</evidence>
<evidence type="ECO:0000313" key="20">
    <source>
        <dbReference type="Proteomes" id="UP000604473"/>
    </source>
</evidence>
<evidence type="ECO:0000256" key="14">
    <source>
        <dbReference type="ARBA" id="ARBA00023004"/>
    </source>
</evidence>
<organism evidence="17 19">
    <name type="scientific">Rhodovulum sulfidophilum</name>
    <name type="common">Rhodobacter sulfidophilus</name>
    <dbReference type="NCBI Taxonomy" id="35806"/>
    <lineage>
        <taxon>Bacteria</taxon>
        <taxon>Pseudomonadati</taxon>
        <taxon>Pseudomonadota</taxon>
        <taxon>Alphaproteobacteria</taxon>
        <taxon>Rhodobacterales</taxon>
        <taxon>Paracoccaceae</taxon>
        <taxon>Rhodovulum</taxon>
    </lineage>
</organism>
<dbReference type="Pfam" id="PF01127">
    <property type="entry name" value="Sdh_cyt"/>
    <property type="match status" value="1"/>
</dbReference>
<keyword evidence="10 16" id="KW-0812">Transmembrane</keyword>
<keyword evidence="20" id="KW-1185">Reference proteome</keyword>
<comment type="cofactor">
    <cofactor evidence="1">
        <name>heme</name>
        <dbReference type="ChEBI" id="CHEBI:30413"/>
    </cofactor>
</comment>
<comment type="subunit">
    <text evidence="5">Part of an enzyme complex containing four subunits: a flavoprotein, an iron-sulfur protein, plus two membrane-anchoring proteins, SdhC and SdhD.</text>
</comment>
<dbReference type="Proteomes" id="UP000064912">
    <property type="component" value="Chromosome"/>
</dbReference>
<proteinExistence type="predicted"/>
<evidence type="ECO:0000256" key="1">
    <source>
        <dbReference type="ARBA" id="ARBA00001971"/>
    </source>
</evidence>
<keyword evidence="14" id="KW-0408">Iron</keyword>
<evidence type="ECO:0000256" key="4">
    <source>
        <dbReference type="ARBA" id="ARBA00005163"/>
    </source>
</evidence>
<keyword evidence="12" id="KW-0249">Electron transport</keyword>
<dbReference type="PATRIC" id="fig|35806.4.peg.749"/>
<evidence type="ECO:0000256" key="9">
    <source>
        <dbReference type="ARBA" id="ARBA00022617"/>
    </source>
</evidence>
<dbReference type="InterPro" id="IPR000701">
    <property type="entry name" value="SuccDH_FuR_B_TM-su"/>
</dbReference>
<evidence type="ECO:0000256" key="5">
    <source>
        <dbReference type="ARBA" id="ARBA00011558"/>
    </source>
</evidence>
<comment type="subcellular location">
    <subcellularLocation>
        <location evidence="3">Membrane</location>
        <topology evidence="3">Multi-pass membrane protein</topology>
    </subcellularLocation>
</comment>
<keyword evidence="15 16" id="KW-0472">Membrane</keyword>
<comment type="pathway">
    <text evidence="4">Carbohydrate metabolism; tricarboxylic acid cycle.</text>
</comment>
<dbReference type="EMBL" id="AP014800">
    <property type="protein sequence ID" value="BAQ67898.1"/>
    <property type="molecule type" value="Genomic_DNA"/>
</dbReference>